<dbReference type="RefSeq" id="WP_190266554.1">
    <property type="nucleotide sequence ID" value="NZ_BAABAD010000005.1"/>
</dbReference>
<evidence type="ECO:0000259" key="1">
    <source>
        <dbReference type="Pfam" id="PF03713"/>
    </source>
</evidence>
<protein>
    <submittedName>
        <fullName evidence="2">DUF305 domain-containing protein</fullName>
    </submittedName>
</protein>
<dbReference type="Gene3D" id="1.20.1260.10">
    <property type="match status" value="1"/>
</dbReference>
<gene>
    <name evidence="2" type="ORF">IDF66_08745</name>
</gene>
<name>A0ABR7WA35_9ACTN</name>
<keyword evidence="3" id="KW-1185">Reference proteome</keyword>
<proteinExistence type="predicted"/>
<organism evidence="2 3">
    <name type="scientific">Gordonia hankookensis</name>
    <dbReference type="NCBI Taxonomy" id="589403"/>
    <lineage>
        <taxon>Bacteria</taxon>
        <taxon>Bacillati</taxon>
        <taxon>Actinomycetota</taxon>
        <taxon>Actinomycetes</taxon>
        <taxon>Mycobacteriales</taxon>
        <taxon>Gordoniaceae</taxon>
        <taxon>Gordonia</taxon>
    </lineage>
</organism>
<evidence type="ECO:0000313" key="3">
    <source>
        <dbReference type="Proteomes" id="UP000602395"/>
    </source>
</evidence>
<dbReference type="Pfam" id="PF03713">
    <property type="entry name" value="DUF305"/>
    <property type="match status" value="1"/>
</dbReference>
<feature type="domain" description="DUF305" evidence="1">
    <location>
        <begin position="45"/>
        <end position="202"/>
    </location>
</feature>
<dbReference type="InterPro" id="IPR005183">
    <property type="entry name" value="DUF305_CopM-like"/>
</dbReference>
<dbReference type="Proteomes" id="UP000602395">
    <property type="component" value="Unassembled WGS sequence"/>
</dbReference>
<dbReference type="PANTHER" id="PTHR36933:SF1">
    <property type="entry name" value="SLL0788 PROTEIN"/>
    <property type="match status" value="1"/>
</dbReference>
<sequence>MSTAIRAVATAAVAVLLISIGVVAGVAWQSTHDGTDTSYRPSVIDIGFAQDMSAHHDQAILMAQSLSPDAALEIRGLANRIVVSQTAETSTMRGWLTWFGIPVTSDHPMSWMDHPQSHHHGVPPGDGPPMPGMASVDELTRLSVAHGRGAEILFLQLMIRHHRGGIDMAVAAHNDARASSVTKQLALTMISDEGDEIGQMTLLLRAREALPLPT</sequence>
<dbReference type="PANTHER" id="PTHR36933">
    <property type="entry name" value="SLL0788 PROTEIN"/>
    <property type="match status" value="1"/>
</dbReference>
<evidence type="ECO:0000313" key="2">
    <source>
        <dbReference type="EMBL" id="MBD1319676.1"/>
    </source>
</evidence>
<dbReference type="InterPro" id="IPR012347">
    <property type="entry name" value="Ferritin-like"/>
</dbReference>
<dbReference type="EMBL" id="JACWMS010000002">
    <property type="protein sequence ID" value="MBD1319676.1"/>
    <property type="molecule type" value="Genomic_DNA"/>
</dbReference>
<accession>A0ABR7WA35</accession>
<reference evidence="2 3" key="1">
    <citation type="submission" date="2020-09" db="EMBL/GenBank/DDBJ databases">
        <title>Novel species in genus Gordonia.</title>
        <authorList>
            <person name="Zhang G."/>
        </authorList>
    </citation>
    <scope>NUCLEOTIDE SEQUENCE [LARGE SCALE GENOMIC DNA]</scope>
    <source>
        <strain evidence="2 3">ON-33</strain>
    </source>
</reference>
<comment type="caution">
    <text evidence="2">The sequence shown here is derived from an EMBL/GenBank/DDBJ whole genome shotgun (WGS) entry which is preliminary data.</text>
</comment>